<dbReference type="PANTHER" id="PTHR35567:SF1">
    <property type="entry name" value="CONSERVED FUNGAL PROTEIN (AFU_ORTHOLOGUE AFUA_1G14230)"/>
    <property type="match status" value="1"/>
</dbReference>
<dbReference type="OrthoDB" id="1859733at2759"/>
<evidence type="ECO:0000313" key="2">
    <source>
        <dbReference type="EMBL" id="KEQ86046.1"/>
    </source>
</evidence>
<evidence type="ECO:0000256" key="1">
    <source>
        <dbReference type="SAM" id="SignalP"/>
    </source>
</evidence>
<evidence type="ECO:0008006" key="4">
    <source>
        <dbReference type="Google" id="ProtNLM"/>
    </source>
</evidence>
<proteinExistence type="predicted"/>
<dbReference type="HOGENOM" id="CLU_067863_0_1_1"/>
<gene>
    <name evidence="2" type="ORF">M438DRAFT_270773</name>
</gene>
<protein>
    <recommendedName>
        <fullName evidence="4">Malate dehydrogenase</fullName>
    </recommendedName>
</protein>
<keyword evidence="1" id="KW-0732">Signal</keyword>
<dbReference type="GeneID" id="40742725"/>
<name>A0A074YGS4_AURPU</name>
<dbReference type="PANTHER" id="PTHR35567">
    <property type="entry name" value="MALATE DEHYDROGENASE (AFU_ORTHOLOGUE AFUA_2G13800)"/>
    <property type="match status" value="1"/>
</dbReference>
<dbReference type="RefSeq" id="XP_029762233.1">
    <property type="nucleotide sequence ID" value="XM_029900419.1"/>
</dbReference>
<reference evidence="2 3" key="1">
    <citation type="journal article" date="2014" name="BMC Genomics">
        <title>Genome sequencing of four Aureobasidium pullulans varieties: biotechnological potential, stress tolerance, and description of new species.</title>
        <authorList>
            <person name="Gostin Ar C."/>
            <person name="Ohm R.A."/>
            <person name="Kogej T."/>
            <person name="Sonjak S."/>
            <person name="Turk M."/>
            <person name="Zajc J."/>
            <person name="Zalar P."/>
            <person name="Grube M."/>
            <person name="Sun H."/>
            <person name="Han J."/>
            <person name="Sharma A."/>
            <person name="Chiniquy J."/>
            <person name="Ngan C.Y."/>
            <person name="Lipzen A."/>
            <person name="Barry K."/>
            <person name="Grigoriev I.V."/>
            <person name="Gunde-Cimerman N."/>
        </authorList>
    </citation>
    <scope>NUCLEOTIDE SEQUENCE [LARGE SCALE GENOMIC DNA]</scope>
    <source>
        <strain evidence="2 3">EXF-150</strain>
    </source>
</reference>
<dbReference type="Pfam" id="PF11937">
    <property type="entry name" value="DUF3455"/>
    <property type="match status" value="1"/>
</dbReference>
<feature type="signal peptide" evidence="1">
    <location>
        <begin position="1"/>
        <end position="20"/>
    </location>
</feature>
<dbReference type="AlphaFoldDB" id="A0A074YGS4"/>
<dbReference type="EMBL" id="KL584979">
    <property type="protein sequence ID" value="KEQ86046.1"/>
    <property type="molecule type" value="Genomic_DNA"/>
</dbReference>
<sequence length="201" mass="21012">MSSNIARLLLAFFLATITLALPTPSTTSKQNSVPLNGLPDPGALSLKYITLGVGTQNYSCSAAGAIPTSIGAVADLYDASMLMSPSKLSLIPSFAAVAYSTHTWFDLPTLGHHWFSAAGVPTFDLEGKGFLSAKKVSGVPAPSGCIASSIDWLFLEDDGRGVSRNVQAVYRVETAGGNPPATCSKAGVVKVPYAAEYWFYG</sequence>
<keyword evidence="3" id="KW-1185">Reference proteome</keyword>
<accession>A0A074YGS4</accession>
<dbReference type="InterPro" id="IPR021851">
    <property type="entry name" value="DUF3455"/>
</dbReference>
<organism evidence="2 3">
    <name type="scientific">Aureobasidium pullulans EXF-150</name>
    <dbReference type="NCBI Taxonomy" id="1043002"/>
    <lineage>
        <taxon>Eukaryota</taxon>
        <taxon>Fungi</taxon>
        <taxon>Dikarya</taxon>
        <taxon>Ascomycota</taxon>
        <taxon>Pezizomycotina</taxon>
        <taxon>Dothideomycetes</taxon>
        <taxon>Dothideomycetidae</taxon>
        <taxon>Dothideales</taxon>
        <taxon>Saccotheciaceae</taxon>
        <taxon>Aureobasidium</taxon>
    </lineage>
</organism>
<dbReference type="Proteomes" id="UP000030706">
    <property type="component" value="Unassembled WGS sequence"/>
</dbReference>
<feature type="chain" id="PRO_5001703333" description="Malate dehydrogenase" evidence="1">
    <location>
        <begin position="21"/>
        <end position="201"/>
    </location>
</feature>
<evidence type="ECO:0000313" key="3">
    <source>
        <dbReference type="Proteomes" id="UP000030706"/>
    </source>
</evidence>